<evidence type="ECO:0000256" key="1">
    <source>
        <dbReference type="SAM" id="MobiDB-lite"/>
    </source>
</evidence>
<evidence type="ECO:0000313" key="3">
    <source>
        <dbReference type="Proteomes" id="UP000325577"/>
    </source>
</evidence>
<reference evidence="2 3" key="1">
    <citation type="submission" date="2019-09" db="EMBL/GenBank/DDBJ databases">
        <title>A chromosome-level genome assembly of the Chinese tupelo Nyssa sinensis.</title>
        <authorList>
            <person name="Yang X."/>
            <person name="Kang M."/>
            <person name="Yang Y."/>
            <person name="Xiong H."/>
            <person name="Wang M."/>
            <person name="Zhang Z."/>
            <person name="Wang Z."/>
            <person name="Wu H."/>
            <person name="Ma T."/>
            <person name="Liu J."/>
            <person name="Xi Z."/>
        </authorList>
    </citation>
    <scope>NUCLEOTIDE SEQUENCE [LARGE SCALE GENOMIC DNA]</scope>
    <source>
        <strain evidence="2">J267</strain>
        <tissue evidence="2">Leaf</tissue>
    </source>
</reference>
<keyword evidence="3" id="KW-1185">Reference proteome</keyword>
<name>A0A5J5BK37_9ASTE</name>
<organism evidence="2 3">
    <name type="scientific">Nyssa sinensis</name>
    <dbReference type="NCBI Taxonomy" id="561372"/>
    <lineage>
        <taxon>Eukaryota</taxon>
        <taxon>Viridiplantae</taxon>
        <taxon>Streptophyta</taxon>
        <taxon>Embryophyta</taxon>
        <taxon>Tracheophyta</taxon>
        <taxon>Spermatophyta</taxon>
        <taxon>Magnoliopsida</taxon>
        <taxon>eudicotyledons</taxon>
        <taxon>Gunneridae</taxon>
        <taxon>Pentapetalae</taxon>
        <taxon>asterids</taxon>
        <taxon>Cornales</taxon>
        <taxon>Nyssaceae</taxon>
        <taxon>Nyssa</taxon>
    </lineage>
</organism>
<protein>
    <submittedName>
        <fullName evidence="2">Uncharacterized protein</fullName>
    </submittedName>
</protein>
<dbReference type="AlphaFoldDB" id="A0A5J5BK37"/>
<feature type="region of interest" description="Disordered" evidence="1">
    <location>
        <begin position="107"/>
        <end position="133"/>
    </location>
</feature>
<gene>
    <name evidence="2" type="ORF">F0562_021517</name>
</gene>
<dbReference type="Proteomes" id="UP000325577">
    <property type="component" value="Linkage Group LG11"/>
</dbReference>
<dbReference type="OrthoDB" id="3979788at2759"/>
<evidence type="ECO:0000313" key="2">
    <source>
        <dbReference type="EMBL" id="KAA8542988.1"/>
    </source>
</evidence>
<dbReference type="EMBL" id="CM018034">
    <property type="protein sequence ID" value="KAA8542988.1"/>
    <property type="molecule type" value="Genomic_DNA"/>
</dbReference>
<sequence length="213" mass="22465">MWQINFCSSVAIKSETSEHGETGRAPATFLADLNSRVQGSDSFASRGQIPPPIVQPDQIPSASIKTPNLPSPANGVRTVGHVPHLSTPPGLPVFSSPLQPAAVPFRTSPATPQSVAFSSGSSFPTSSPPHFSNGSVELQHQVSDTAEEWVPVGESPHVLFSAHKVLKPKKLANLPSLGFGALVSSGREISPGEYIAPSKEELRTLPELFISFG</sequence>
<feature type="compositionally biased region" description="Low complexity" evidence="1">
    <location>
        <begin position="114"/>
        <end position="132"/>
    </location>
</feature>
<proteinExistence type="predicted"/>
<accession>A0A5J5BK37</accession>